<keyword evidence="1" id="KW-1133">Transmembrane helix</keyword>
<feature type="transmembrane region" description="Helical" evidence="1">
    <location>
        <begin position="16"/>
        <end position="37"/>
    </location>
</feature>
<dbReference type="EMBL" id="JARBDR010000923">
    <property type="protein sequence ID" value="KAJ8297777.1"/>
    <property type="molecule type" value="Genomic_DNA"/>
</dbReference>
<protein>
    <submittedName>
        <fullName evidence="2">Uncharacterized protein</fullName>
    </submittedName>
</protein>
<organism evidence="2 3">
    <name type="scientific">Tegillarca granosa</name>
    <name type="common">Malaysian cockle</name>
    <name type="synonym">Anadara granosa</name>
    <dbReference type="NCBI Taxonomy" id="220873"/>
    <lineage>
        <taxon>Eukaryota</taxon>
        <taxon>Metazoa</taxon>
        <taxon>Spiralia</taxon>
        <taxon>Lophotrochozoa</taxon>
        <taxon>Mollusca</taxon>
        <taxon>Bivalvia</taxon>
        <taxon>Autobranchia</taxon>
        <taxon>Pteriomorphia</taxon>
        <taxon>Arcoida</taxon>
        <taxon>Arcoidea</taxon>
        <taxon>Arcidae</taxon>
        <taxon>Tegillarca</taxon>
    </lineage>
</organism>
<evidence type="ECO:0000313" key="3">
    <source>
        <dbReference type="Proteomes" id="UP001217089"/>
    </source>
</evidence>
<evidence type="ECO:0000313" key="2">
    <source>
        <dbReference type="EMBL" id="KAJ8297777.1"/>
    </source>
</evidence>
<keyword evidence="1" id="KW-0812">Transmembrane</keyword>
<proteinExistence type="predicted"/>
<evidence type="ECO:0000256" key="1">
    <source>
        <dbReference type="SAM" id="Phobius"/>
    </source>
</evidence>
<accession>A0ABQ9E2I2</accession>
<reference evidence="2 3" key="1">
    <citation type="submission" date="2022-12" db="EMBL/GenBank/DDBJ databases">
        <title>Chromosome-level genome of Tegillarca granosa.</title>
        <authorList>
            <person name="Kim J."/>
        </authorList>
    </citation>
    <scope>NUCLEOTIDE SEQUENCE [LARGE SCALE GENOMIC DNA]</scope>
    <source>
        <strain evidence="2">Teg-2019</strain>
        <tissue evidence="2">Adductor muscle</tissue>
    </source>
</reference>
<name>A0ABQ9E2I2_TEGGR</name>
<keyword evidence="3" id="KW-1185">Reference proteome</keyword>
<dbReference type="Proteomes" id="UP001217089">
    <property type="component" value="Unassembled WGS sequence"/>
</dbReference>
<comment type="caution">
    <text evidence="2">The sequence shown here is derived from an EMBL/GenBank/DDBJ whole genome shotgun (WGS) entry which is preliminary data.</text>
</comment>
<gene>
    <name evidence="2" type="ORF">KUTeg_024308</name>
</gene>
<sequence>MYGTPQKSMSGQFNNILVIPMTCMCKSTKLLFAILMVEREEKSGYRYLRCWFRRRAFKF</sequence>
<keyword evidence="1" id="KW-0472">Membrane</keyword>